<gene>
    <name evidence="1" type="ORF">FRUB_03847</name>
</gene>
<dbReference type="InterPro" id="IPR004155">
    <property type="entry name" value="PBS_lyase_HEAT"/>
</dbReference>
<protein>
    <submittedName>
        <fullName evidence="1">HEAT repeat protein</fullName>
    </submittedName>
</protein>
<dbReference type="SMART" id="SM00567">
    <property type="entry name" value="EZ_HEAT"/>
    <property type="match status" value="5"/>
</dbReference>
<dbReference type="PANTHER" id="PTHR12697:SF5">
    <property type="entry name" value="DEOXYHYPUSINE HYDROXYLASE"/>
    <property type="match status" value="1"/>
</dbReference>
<dbReference type="Proteomes" id="UP000214646">
    <property type="component" value="Unassembled WGS sequence"/>
</dbReference>
<dbReference type="RefSeq" id="WP_088255021.1">
    <property type="nucleotide sequence ID" value="NZ_NIDE01000005.1"/>
</dbReference>
<dbReference type="Gene3D" id="1.25.10.10">
    <property type="entry name" value="Leucine-rich Repeat Variant"/>
    <property type="match status" value="2"/>
</dbReference>
<dbReference type="SUPFAM" id="SSF48371">
    <property type="entry name" value="ARM repeat"/>
    <property type="match status" value="1"/>
</dbReference>
<evidence type="ECO:0000313" key="1">
    <source>
        <dbReference type="EMBL" id="OWK41769.1"/>
    </source>
</evidence>
<name>A0A225DX46_9BACT</name>
<keyword evidence="2" id="KW-1185">Reference proteome</keyword>
<dbReference type="AlphaFoldDB" id="A0A225DX46"/>
<dbReference type="EMBL" id="NIDE01000005">
    <property type="protein sequence ID" value="OWK41769.1"/>
    <property type="molecule type" value="Genomic_DNA"/>
</dbReference>
<dbReference type="InterPro" id="IPR011989">
    <property type="entry name" value="ARM-like"/>
</dbReference>
<sequence>MEQLSPQLMHKLVFTVLMHGLNDSQTTLALKVLTDALDHDNPQVRELAVVALADLPVPVAKRVHALMIALTDEAPRVRRRAARALGDQGPAAGAAMLMLMNGLRDPDQSVRRDSAGALGRLGPAAHQSTTALITLLADPETRMRVVVSVAIKRIGRAAIPALLNSVRTDDADLRGRCATLLTKIAPDDAEVIAALKDVLTDEEEELRARDDESLQHVNTPLPIQVPRMMRNALPIEV</sequence>
<proteinExistence type="predicted"/>
<evidence type="ECO:0000313" key="2">
    <source>
        <dbReference type="Proteomes" id="UP000214646"/>
    </source>
</evidence>
<dbReference type="OrthoDB" id="282796at2"/>
<accession>A0A225DX46</accession>
<organism evidence="1 2">
    <name type="scientific">Fimbriiglobus ruber</name>
    <dbReference type="NCBI Taxonomy" id="1908690"/>
    <lineage>
        <taxon>Bacteria</taxon>
        <taxon>Pseudomonadati</taxon>
        <taxon>Planctomycetota</taxon>
        <taxon>Planctomycetia</taxon>
        <taxon>Gemmatales</taxon>
        <taxon>Gemmataceae</taxon>
        <taxon>Fimbriiglobus</taxon>
    </lineage>
</organism>
<dbReference type="PANTHER" id="PTHR12697">
    <property type="entry name" value="PBS LYASE HEAT-LIKE PROTEIN"/>
    <property type="match status" value="1"/>
</dbReference>
<comment type="caution">
    <text evidence="1">The sequence shown here is derived from an EMBL/GenBank/DDBJ whole genome shotgun (WGS) entry which is preliminary data.</text>
</comment>
<reference evidence="2" key="1">
    <citation type="submission" date="2017-06" db="EMBL/GenBank/DDBJ databases">
        <title>Genome analysis of Fimbriiglobus ruber SP5, the first member of the order Planctomycetales with confirmed chitinolytic capability.</title>
        <authorList>
            <person name="Ravin N.V."/>
            <person name="Rakitin A.L."/>
            <person name="Ivanova A.A."/>
            <person name="Beletsky A.V."/>
            <person name="Kulichevskaya I.S."/>
            <person name="Mardanov A.V."/>
            <person name="Dedysh S.N."/>
        </authorList>
    </citation>
    <scope>NUCLEOTIDE SEQUENCE [LARGE SCALE GENOMIC DNA]</scope>
    <source>
        <strain evidence="2">SP5</strain>
    </source>
</reference>
<dbReference type="InterPro" id="IPR016024">
    <property type="entry name" value="ARM-type_fold"/>
</dbReference>
<dbReference type="GO" id="GO:0016491">
    <property type="term" value="F:oxidoreductase activity"/>
    <property type="evidence" value="ECO:0007669"/>
    <property type="project" value="TreeGrafter"/>
</dbReference>
<dbReference type="Pfam" id="PF13646">
    <property type="entry name" value="HEAT_2"/>
    <property type="match status" value="1"/>
</dbReference>